<dbReference type="InterPro" id="IPR009582">
    <property type="entry name" value="Spc2/SPCS2"/>
</dbReference>
<keyword evidence="4 9" id="KW-0812">Transmembrane</keyword>
<sequence length="175" mass="20393">MTSSSSTIKKVNNVNSSAEVKELLDNTLQEIFNEQFHYKQIYINQDIKLFMGVIMVTIAGASFYLDKKFKFQETLSYQTVLVIAYSILSIIYWWFTKYIDQNKVYVAHANKKPQDKIEVQTTLSNYSPEYKLNVSLNNQIIKGEIKINEVFTEDGILQVDLFIQKLQNIVNKKKL</sequence>
<reference evidence="11" key="1">
    <citation type="submission" date="2018-06" db="EMBL/GenBank/DDBJ databases">
        <authorList>
            <person name="Guldener U."/>
        </authorList>
    </citation>
    <scope>NUCLEOTIDE SEQUENCE [LARGE SCALE GENOMIC DNA]</scope>
    <source>
        <strain evidence="11">UTAD17</strain>
    </source>
</reference>
<comment type="similarity">
    <text evidence="2">Belongs to the SPCS2 family.</text>
</comment>
<dbReference type="GO" id="GO:0045047">
    <property type="term" value="P:protein targeting to ER"/>
    <property type="evidence" value="ECO:0007669"/>
    <property type="project" value="TreeGrafter"/>
</dbReference>
<evidence type="ECO:0000256" key="1">
    <source>
        <dbReference type="ARBA" id="ARBA00004477"/>
    </source>
</evidence>
<evidence type="ECO:0000256" key="7">
    <source>
        <dbReference type="ARBA" id="ARBA00023136"/>
    </source>
</evidence>
<evidence type="ECO:0000256" key="5">
    <source>
        <dbReference type="ARBA" id="ARBA00022824"/>
    </source>
</evidence>
<evidence type="ECO:0000256" key="6">
    <source>
        <dbReference type="ARBA" id="ARBA00022989"/>
    </source>
</evidence>
<keyword evidence="5" id="KW-0256">Endoplasmic reticulum</keyword>
<dbReference type="Proteomes" id="UP000262825">
    <property type="component" value="Unassembled WGS sequence"/>
</dbReference>
<organism evidence="10 11">
    <name type="scientific">Saccharomycodes ludwigii</name>
    <dbReference type="NCBI Taxonomy" id="36035"/>
    <lineage>
        <taxon>Eukaryota</taxon>
        <taxon>Fungi</taxon>
        <taxon>Dikarya</taxon>
        <taxon>Ascomycota</taxon>
        <taxon>Saccharomycotina</taxon>
        <taxon>Saccharomycetes</taxon>
        <taxon>Saccharomycodales</taxon>
        <taxon>Saccharomycodaceae</taxon>
        <taxon>Saccharomycodes</taxon>
    </lineage>
</organism>
<gene>
    <name evidence="10" type="ORF">SCODWIG_03224</name>
</gene>
<evidence type="ECO:0000256" key="8">
    <source>
        <dbReference type="ARBA" id="ARBA00045608"/>
    </source>
</evidence>
<dbReference type="GO" id="GO:0005787">
    <property type="term" value="C:signal peptidase complex"/>
    <property type="evidence" value="ECO:0007669"/>
    <property type="project" value="InterPro"/>
</dbReference>
<dbReference type="PANTHER" id="PTHR13085">
    <property type="entry name" value="MICROSOMAL SIGNAL PEPTIDASE 25 KDA SUBUNIT"/>
    <property type="match status" value="1"/>
</dbReference>
<name>A0A376B9V9_9ASCO</name>
<accession>A0A376B9V9</accession>
<dbReference type="AlphaFoldDB" id="A0A376B9V9"/>
<feature type="transmembrane region" description="Helical" evidence="9">
    <location>
        <begin position="77"/>
        <end position="95"/>
    </location>
</feature>
<dbReference type="PANTHER" id="PTHR13085:SF0">
    <property type="entry name" value="SIGNAL PEPTIDASE COMPLEX SUBUNIT 2"/>
    <property type="match status" value="1"/>
</dbReference>
<comment type="subcellular location">
    <subcellularLocation>
        <location evidence="1">Endoplasmic reticulum membrane</location>
        <topology evidence="1">Multi-pass membrane protein</topology>
    </subcellularLocation>
</comment>
<evidence type="ECO:0000313" key="10">
    <source>
        <dbReference type="EMBL" id="SSD61463.1"/>
    </source>
</evidence>
<keyword evidence="11" id="KW-1185">Reference proteome</keyword>
<dbReference type="VEuPathDB" id="FungiDB:SCODWIG_03224"/>
<evidence type="ECO:0000313" key="11">
    <source>
        <dbReference type="Proteomes" id="UP000262825"/>
    </source>
</evidence>
<dbReference type="EMBL" id="UFAJ01000713">
    <property type="protein sequence ID" value="SSD61463.1"/>
    <property type="molecule type" value="Genomic_DNA"/>
</dbReference>
<evidence type="ECO:0000256" key="9">
    <source>
        <dbReference type="SAM" id="Phobius"/>
    </source>
</evidence>
<dbReference type="Pfam" id="PF06703">
    <property type="entry name" value="SPC25"/>
    <property type="match status" value="1"/>
</dbReference>
<protein>
    <recommendedName>
        <fullName evidence="3">Signal peptidase complex subunit 2</fullName>
    </recommendedName>
</protein>
<keyword evidence="6 9" id="KW-1133">Transmembrane helix</keyword>
<evidence type="ECO:0000256" key="2">
    <source>
        <dbReference type="ARBA" id="ARBA00007324"/>
    </source>
</evidence>
<proteinExistence type="inferred from homology"/>
<feature type="transmembrane region" description="Helical" evidence="9">
    <location>
        <begin position="47"/>
        <end position="65"/>
    </location>
</feature>
<evidence type="ECO:0000256" key="4">
    <source>
        <dbReference type="ARBA" id="ARBA00022692"/>
    </source>
</evidence>
<evidence type="ECO:0000256" key="3">
    <source>
        <dbReference type="ARBA" id="ARBA00017057"/>
    </source>
</evidence>
<keyword evidence="7 9" id="KW-0472">Membrane</keyword>
<comment type="function">
    <text evidence="8">Component of the signal peptidase complex (SPC) which catalyzes the cleavage of N-terminal signal sequences from nascent proteins as they are translocated into the lumen of the endoplasmic reticulum. Enhances the enzymatic activity of SPC and facilitates the interactions between different components of the translocation site.</text>
</comment>
<dbReference type="GO" id="GO:0006465">
    <property type="term" value="P:signal peptide processing"/>
    <property type="evidence" value="ECO:0007669"/>
    <property type="project" value="InterPro"/>
</dbReference>